<comment type="caution">
    <text evidence="5">The sequence shown here is derived from an EMBL/GenBank/DDBJ whole genome shotgun (WGS) entry which is preliminary data.</text>
</comment>
<evidence type="ECO:0000313" key="5">
    <source>
        <dbReference type="EMBL" id="TVY13862.1"/>
    </source>
</evidence>
<dbReference type="Proteomes" id="UP000469559">
    <property type="component" value="Unassembled WGS sequence"/>
</dbReference>
<keyword evidence="1" id="KW-0285">Flavoprotein</keyword>
<keyword evidence="3" id="KW-0560">Oxidoreductase</keyword>
<dbReference type="InterPro" id="IPR002938">
    <property type="entry name" value="FAD-bd"/>
</dbReference>
<dbReference type="InterPro" id="IPR050641">
    <property type="entry name" value="RIFMO-like"/>
</dbReference>
<name>A0A8T9B661_9HELO</name>
<evidence type="ECO:0000313" key="6">
    <source>
        <dbReference type="Proteomes" id="UP000469559"/>
    </source>
</evidence>
<dbReference type="PANTHER" id="PTHR43004">
    <property type="entry name" value="TRK SYSTEM POTASSIUM UPTAKE PROTEIN"/>
    <property type="match status" value="1"/>
</dbReference>
<dbReference type="OrthoDB" id="2690153at2759"/>
<evidence type="ECO:0000256" key="2">
    <source>
        <dbReference type="ARBA" id="ARBA00022827"/>
    </source>
</evidence>
<proteinExistence type="predicted"/>
<dbReference type="Gene3D" id="3.30.9.10">
    <property type="entry name" value="D-Amino Acid Oxidase, subunit A, domain 2"/>
    <property type="match status" value="1"/>
</dbReference>
<sequence length="618" mass="68165">MGVNSVTRTILQDTEKSVHNVSILPNGSLDQGSLWDEDIPVLIAGAGPSGLLEAYLLSCLGIKSLVIERYPKRLDAPKAHALSPRSMEIARQFGLDTNYMRSQGTSRADAYWVNFITNLSGRHIGRLPYERMDPGVLDATPEMIHNIPQPDFEAIVADALANDPNVEIRKNMSFISCSQDQDGVTTEVEDRGAGHNFRVRSRHLIACDGAKSRVRSSLGIGSEGEDAYETMMTIHFDADLRPVVGENIGMLHWVIDPEVSGFIIGYELSDNQVLICNFDSEKHPLESWDEELCRKTVKAAIGRDDVPFNVLSFRPWVLSRKVANSYRVGNVFLAGDAAHSFPPTGGLGLNSGLADVHNLAYKIAAVHHGWGSSKLLDSYEDDRRHVALVNSAQSIKNGIKIFKMLKTLGLNNPDIAVARANLFKSIDDPAQKILIDEGVEGQQEHFDNLELHIGYVYGSKIYPSNASKYTPQYTPGARLPHVWITPLSQTALEILPRPVDTSYVSELTANEVATKRYSSLDLCSYAAFTVILGSTPEKEFLDQVSPRSGKVLVPVKTLILERDFEIVPGPNSHTWLQNLMLRDGGGVIVRPDQHILSIFEPKTSGAEVSRLIEQHLGI</sequence>
<dbReference type="GO" id="GO:0071949">
    <property type="term" value="F:FAD binding"/>
    <property type="evidence" value="ECO:0007669"/>
    <property type="project" value="InterPro"/>
</dbReference>
<dbReference type="Pfam" id="PF01494">
    <property type="entry name" value="FAD_binding_3"/>
    <property type="match status" value="1"/>
</dbReference>
<keyword evidence="2" id="KW-0274">FAD</keyword>
<keyword evidence="6" id="KW-1185">Reference proteome</keyword>
<dbReference type="Gene3D" id="3.40.30.120">
    <property type="match status" value="1"/>
</dbReference>
<dbReference type="GO" id="GO:0006744">
    <property type="term" value="P:ubiquinone biosynthetic process"/>
    <property type="evidence" value="ECO:0007669"/>
    <property type="project" value="TreeGrafter"/>
</dbReference>
<organism evidence="5 6">
    <name type="scientific">Lachnellula arida</name>
    <dbReference type="NCBI Taxonomy" id="1316785"/>
    <lineage>
        <taxon>Eukaryota</taxon>
        <taxon>Fungi</taxon>
        <taxon>Dikarya</taxon>
        <taxon>Ascomycota</taxon>
        <taxon>Pezizomycotina</taxon>
        <taxon>Leotiomycetes</taxon>
        <taxon>Helotiales</taxon>
        <taxon>Lachnaceae</taxon>
        <taxon>Lachnellula</taxon>
    </lineage>
</organism>
<dbReference type="SUPFAM" id="SSF51905">
    <property type="entry name" value="FAD/NAD(P)-binding domain"/>
    <property type="match status" value="1"/>
</dbReference>
<dbReference type="PANTHER" id="PTHR43004:SF6">
    <property type="entry name" value="FAD_NAD(P)-BINDING OXIDOREDUCTASE FAMILY PROTEIN"/>
    <property type="match status" value="1"/>
</dbReference>
<protein>
    <submittedName>
        <fullName evidence="5">2,4-dichlorophenol 6-monooxygenase</fullName>
    </submittedName>
</protein>
<dbReference type="AlphaFoldDB" id="A0A8T9B661"/>
<dbReference type="GO" id="GO:0005739">
    <property type="term" value="C:mitochondrion"/>
    <property type="evidence" value="ECO:0007669"/>
    <property type="project" value="TreeGrafter"/>
</dbReference>
<dbReference type="PRINTS" id="PR00420">
    <property type="entry name" value="RNGMNOXGNASE"/>
</dbReference>
<dbReference type="InterPro" id="IPR036188">
    <property type="entry name" value="FAD/NAD-bd_sf"/>
</dbReference>
<evidence type="ECO:0000256" key="3">
    <source>
        <dbReference type="ARBA" id="ARBA00023002"/>
    </source>
</evidence>
<accession>A0A8T9B661</accession>
<dbReference type="EMBL" id="QGMF01000833">
    <property type="protein sequence ID" value="TVY13862.1"/>
    <property type="molecule type" value="Genomic_DNA"/>
</dbReference>
<evidence type="ECO:0000256" key="1">
    <source>
        <dbReference type="ARBA" id="ARBA00022630"/>
    </source>
</evidence>
<dbReference type="GO" id="GO:0016709">
    <property type="term" value="F:oxidoreductase activity, acting on paired donors, with incorporation or reduction of molecular oxygen, NAD(P)H as one donor, and incorporation of one atom of oxygen"/>
    <property type="evidence" value="ECO:0007669"/>
    <property type="project" value="UniProtKB-ARBA"/>
</dbReference>
<reference evidence="5 6" key="1">
    <citation type="submission" date="2018-05" db="EMBL/GenBank/DDBJ databases">
        <title>Whole genome sequencing for identification of molecular markers to develop diagnostic detection tools for the regulated plant pathogen Lachnellula willkommii.</title>
        <authorList>
            <person name="Giroux E."/>
            <person name="Bilodeau G."/>
        </authorList>
    </citation>
    <scope>NUCLEOTIDE SEQUENCE [LARGE SCALE GENOMIC DNA]</scope>
    <source>
        <strain evidence="5 6">CBS 203.66</strain>
    </source>
</reference>
<evidence type="ECO:0000259" key="4">
    <source>
        <dbReference type="Pfam" id="PF01494"/>
    </source>
</evidence>
<feature type="domain" description="FAD-binding" evidence="4">
    <location>
        <begin position="39"/>
        <end position="387"/>
    </location>
</feature>
<gene>
    <name evidence="5" type="primary">tfdB_2</name>
    <name evidence="5" type="ORF">LARI1_G007579</name>
</gene>
<dbReference type="Gene3D" id="3.50.50.60">
    <property type="entry name" value="FAD/NAD(P)-binding domain"/>
    <property type="match status" value="1"/>
</dbReference>